<evidence type="ECO:0008006" key="3">
    <source>
        <dbReference type="Google" id="ProtNLM"/>
    </source>
</evidence>
<protein>
    <recommendedName>
        <fullName evidence="3">Lipocalin-like domain-containing protein</fullName>
    </recommendedName>
</protein>
<sequence length="138" mass="15417">MKNILKYTGFLALMAIIIASCKGKDDPKPDEDTQAAIIEALQGTWTASEVRKDQTVISDFADFSITLSDKNYTTQNGSPVWPESGSYDFETAETEDEFLRQDGRLFTANVNNGSLTVVIIYEEETGRGEYGTYEFVME</sequence>
<dbReference type="AlphaFoldDB" id="A0A1X7L3M3"/>
<reference evidence="2" key="1">
    <citation type="submission" date="2017-04" db="EMBL/GenBank/DDBJ databases">
        <authorList>
            <person name="Varghese N."/>
            <person name="Submissions S."/>
        </authorList>
    </citation>
    <scope>NUCLEOTIDE SEQUENCE [LARGE SCALE GENOMIC DNA]</scope>
    <source>
        <strain evidence="2">DSM 4125</strain>
    </source>
</reference>
<evidence type="ECO:0000313" key="2">
    <source>
        <dbReference type="Proteomes" id="UP000193804"/>
    </source>
</evidence>
<dbReference type="Proteomes" id="UP000193804">
    <property type="component" value="Unassembled WGS sequence"/>
</dbReference>
<name>A0A1X7L3M3_9BACT</name>
<dbReference type="PROSITE" id="PS51257">
    <property type="entry name" value="PROKAR_LIPOPROTEIN"/>
    <property type="match status" value="1"/>
</dbReference>
<accession>A0A1X7L3M3</accession>
<dbReference type="EMBL" id="FXAW01000008">
    <property type="protein sequence ID" value="SMG48456.1"/>
    <property type="molecule type" value="Genomic_DNA"/>
</dbReference>
<dbReference type="OrthoDB" id="838398at2"/>
<dbReference type="STRING" id="1028.SAMN05661096_03469"/>
<keyword evidence="2" id="KW-1185">Reference proteome</keyword>
<evidence type="ECO:0000313" key="1">
    <source>
        <dbReference type="EMBL" id="SMG48456.1"/>
    </source>
</evidence>
<proteinExistence type="predicted"/>
<organism evidence="1 2">
    <name type="scientific">Marivirga sericea</name>
    <dbReference type="NCBI Taxonomy" id="1028"/>
    <lineage>
        <taxon>Bacteria</taxon>
        <taxon>Pseudomonadati</taxon>
        <taxon>Bacteroidota</taxon>
        <taxon>Cytophagia</taxon>
        <taxon>Cytophagales</taxon>
        <taxon>Marivirgaceae</taxon>
        <taxon>Marivirga</taxon>
    </lineage>
</organism>
<gene>
    <name evidence="1" type="ORF">SAMN05661096_03469</name>
</gene>
<dbReference type="RefSeq" id="WP_085518603.1">
    <property type="nucleotide sequence ID" value="NZ_FXAW01000008.1"/>
</dbReference>